<dbReference type="PRINTS" id="PR00258">
    <property type="entry name" value="SPERACTRCPTR"/>
</dbReference>
<comment type="subcellular location">
    <subcellularLocation>
        <location evidence="1">Secreted</location>
    </subcellularLocation>
</comment>
<dbReference type="GO" id="GO:0005886">
    <property type="term" value="C:plasma membrane"/>
    <property type="evidence" value="ECO:0007669"/>
    <property type="project" value="TreeGrafter"/>
</dbReference>
<dbReference type="GO" id="GO:0005615">
    <property type="term" value="C:extracellular space"/>
    <property type="evidence" value="ECO:0007669"/>
    <property type="project" value="TreeGrafter"/>
</dbReference>
<dbReference type="Gene3D" id="3.10.250.10">
    <property type="entry name" value="SRCR-like domain"/>
    <property type="match status" value="1"/>
</dbReference>
<evidence type="ECO:0000256" key="6">
    <source>
        <dbReference type="ARBA" id="ARBA00023180"/>
    </source>
</evidence>
<organism evidence="9 10">
    <name type="scientific">Diceros bicornis minor</name>
    <name type="common">South-central black rhinoceros</name>
    <dbReference type="NCBI Taxonomy" id="77932"/>
    <lineage>
        <taxon>Eukaryota</taxon>
        <taxon>Metazoa</taxon>
        <taxon>Chordata</taxon>
        <taxon>Craniata</taxon>
        <taxon>Vertebrata</taxon>
        <taxon>Euteleostomi</taxon>
        <taxon>Mammalia</taxon>
        <taxon>Eutheria</taxon>
        <taxon>Laurasiatheria</taxon>
        <taxon>Perissodactyla</taxon>
        <taxon>Rhinocerotidae</taxon>
        <taxon>Diceros</taxon>
    </lineage>
</organism>
<dbReference type="InterPro" id="IPR036772">
    <property type="entry name" value="SRCR-like_dom_sf"/>
</dbReference>
<keyword evidence="6" id="KW-0325">Glycoprotein</keyword>
<accession>A0A7J7EM84</accession>
<evidence type="ECO:0000256" key="1">
    <source>
        <dbReference type="ARBA" id="ARBA00004613"/>
    </source>
</evidence>
<evidence type="ECO:0000259" key="8">
    <source>
        <dbReference type="PROSITE" id="PS50287"/>
    </source>
</evidence>
<comment type="caution">
    <text evidence="9">The sequence shown here is derived from an EMBL/GenBank/DDBJ whole genome shotgun (WGS) entry which is preliminary data.</text>
</comment>
<sequence>MLCLPLGTESCLALRLVNGGDWCQGRIEVLYQGSWGTVGDDFWDINYDNVICRKFDCGLALSAPGNASTTTMATTYWETQTPTGQRSPEATTNGFCSLAGQPVLLLRLLAS</sequence>
<gene>
    <name evidence="9" type="ORF">HPG69_009560</name>
</gene>
<dbReference type="Pfam" id="PF00530">
    <property type="entry name" value="SRCR"/>
    <property type="match status" value="1"/>
</dbReference>
<protein>
    <recommendedName>
        <fullName evidence="8">SRCR domain-containing protein</fullName>
    </recommendedName>
</protein>
<keyword evidence="3" id="KW-0732">Signal</keyword>
<evidence type="ECO:0000256" key="2">
    <source>
        <dbReference type="ARBA" id="ARBA00022525"/>
    </source>
</evidence>
<evidence type="ECO:0000256" key="5">
    <source>
        <dbReference type="ARBA" id="ARBA00023157"/>
    </source>
</evidence>
<dbReference type="GO" id="GO:0004252">
    <property type="term" value="F:serine-type endopeptidase activity"/>
    <property type="evidence" value="ECO:0007669"/>
    <property type="project" value="TreeGrafter"/>
</dbReference>
<dbReference type="SUPFAM" id="SSF56487">
    <property type="entry name" value="SRCR-like"/>
    <property type="match status" value="1"/>
</dbReference>
<dbReference type="PROSITE" id="PS50287">
    <property type="entry name" value="SRCR_2"/>
    <property type="match status" value="1"/>
</dbReference>
<dbReference type="AlphaFoldDB" id="A0A7J7EM84"/>
<keyword evidence="4" id="KW-0677">Repeat</keyword>
<keyword evidence="5" id="KW-1015">Disulfide bond</keyword>
<keyword evidence="10" id="KW-1185">Reference proteome</keyword>
<name>A0A7J7EM84_DICBM</name>
<evidence type="ECO:0000313" key="9">
    <source>
        <dbReference type="EMBL" id="KAF5916902.1"/>
    </source>
</evidence>
<dbReference type="GO" id="GO:0031638">
    <property type="term" value="P:zymogen activation"/>
    <property type="evidence" value="ECO:0007669"/>
    <property type="project" value="TreeGrafter"/>
</dbReference>
<proteinExistence type="predicted"/>
<dbReference type="EMBL" id="JACDTQ010002619">
    <property type="protein sequence ID" value="KAF5916902.1"/>
    <property type="molecule type" value="Genomic_DNA"/>
</dbReference>
<dbReference type="PANTHER" id="PTHR48071:SF15">
    <property type="entry name" value="SRCR DOMAIN-CONTAINING PROTEIN"/>
    <property type="match status" value="1"/>
</dbReference>
<keyword evidence="2" id="KW-0964">Secreted</keyword>
<reference evidence="9 10" key="1">
    <citation type="journal article" date="2020" name="Mol. Biol. Evol.">
        <title>Interspecific Gene Flow and the Evolution of Specialization in Black and White Rhinoceros.</title>
        <authorList>
            <person name="Moodley Y."/>
            <person name="Westbury M.V."/>
            <person name="Russo I.M."/>
            <person name="Gopalakrishnan S."/>
            <person name="Rakotoarivelo A."/>
            <person name="Olsen R.A."/>
            <person name="Prost S."/>
            <person name="Tunstall T."/>
            <person name="Ryder O.A."/>
            <person name="Dalen L."/>
            <person name="Bruford M.W."/>
        </authorList>
    </citation>
    <scope>NUCLEOTIDE SEQUENCE [LARGE SCALE GENOMIC DNA]</scope>
    <source>
        <strain evidence="9">SBR-YM</strain>
        <tissue evidence="9">Skin</tissue>
    </source>
</reference>
<evidence type="ECO:0000256" key="4">
    <source>
        <dbReference type="ARBA" id="ARBA00022737"/>
    </source>
</evidence>
<dbReference type="Proteomes" id="UP000551758">
    <property type="component" value="Unassembled WGS sequence"/>
</dbReference>
<dbReference type="InterPro" id="IPR001190">
    <property type="entry name" value="SRCR"/>
</dbReference>
<feature type="domain" description="SRCR" evidence="8">
    <location>
        <begin position="14"/>
        <end position="67"/>
    </location>
</feature>
<evidence type="ECO:0000256" key="3">
    <source>
        <dbReference type="ARBA" id="ARBA00022729"/>
    </source>
</evidence>
<evidence type="ECO:0000313" key="10">
    <source>
        <dbReference type="Proteomes" id="UP000551758"/>
    </source>
</evidence>
<dbReference type="PANTHER" id="PTHR48071">
    <property type="entry name" value="SRCR DOMAIN-CONTAINING PROTEIN"/>
    <property type="match status" value="1"/>
</dbReference>
<dbReference type="SMART" id="SM00202">
    <property type="entry name" value="SR"/>
    <property type="match status" value="1"/>
</dbReference>
<evidence type="ECO:0000256" key="7">
    <source>
        <dbReference type="PROSITE-ProRule" id="PRU00196"/>
    </source>
</evidence>
<comment type="caution">
    <text evidence="7">Lacks conserved residue(s) required for the propagation of feature annotation.</text>
</comment>